<reference evidence="1 2" key="1">
    <citation type="journal article" date="2022" name="Plant J.">
        <title>Chromosome-level genome of Camellia lanceoleosa provides a valuable resource for understanding genome evolution and self-incompatibility.</title>
        <authorList>
            <person name="Gong W."/>
            <person name="Xiao S."/>
            <person name="Wang L."/>
            <person name="Liao Z."/>
            <person name="Chang Y."/>
            <person name="Mo W."/>
            <person name="Hu G."/>
            <person name="Li W."/>
            <person name="Zhao G."/>
            <person name="Zhu H."/>
            <person name="Hu X."/>
            <person name="Ji K."/>
            <person name="Xiang X."/>
            <person name="Song Q."/>
            <person name="Yuan D."/>
            <person name="Jin S."/>
            <person name="Zhang L."/>
        </authorList>
    </citation>
    <scope>NUCLEOTIDE SEQUENCE [LARGE SCALE GENOMIC DNA]</scope>
    <source>
        <strain evidence="1">SQ_2022a</strain>
    </source>
</reference>
<proteinExistence type="predicted"/>
<name>A0ACC0HY27_9ERIC</name>
<sequence>MIRTSRDHLISSSSPSHPTSNFVFSASSSIDHCSFASDVHDHDSFVSQLTQDNLVYCPDEFKEADYAVPCNDLPMIDQHALFQLENVVKNIKESYENYQFFKIFQGILTTLSQSNGGYKYDYATVPFLAEAFKLLVVVRIGFGIWMSSHNDGRRKSLTLPVLGLGAIFVMFIVTNNGSGHNVAGLR</sequence>
<comment type="caution">
    <text evidence="1">The sequence shown here is derived from an EMBL/GenBank/DDBJ whole genome shotgun (WGS) entry which is preliminary data.</text>
</comment>
<evidence type="ECO:0000313" key="2">
    <source>
        <dbReference type="Proteomes" id="UP001060215"/>
    </source>
</evidence>
<evidence type="ECO:0000313" key="1">
    <source>
        <dbReference type="EMBL" id="KAI8017974.1"/>
    </source>
</evidence>
<accession>A0ACC0HY27</accession>
<organism evidence="1 2">
    <name type="scientific">Camellia lanceoleosa</name>
    <dbReference type="NCBI Taxonomy" id="1840588"/>
    <lineage>
        <taxon>Eukaryota</taxon>
        <taxon>Viridiplantae</taxon>
        <taxon>Streptophyta</taxon>
        <taxon>Embryophyta</taxon>
        <taxon>Tracheophyta</taxon>
        <taxon>Spermatophyta</taxon>
        <taxon>Magnoliopsida</taxon>
        <taxon>eudicotyledons</taxon>
        <taxon>Gunneridae</taxon>
        <taxon>Pentapetalae</taxon>
        <taxon>asterids</taxon>
        <taxon>Ericales</taxon>
        <taxon>Theaceae</taxon>
        <taxon>Camellia</taxon>
    </lineage>
</organism>
<protein>
    <submittedName>
        <fullName evidence="1">Uncharacterized protein</fullName>
    </submittedName>
</protein>
<dbReference type="Proteomes" id="UP001060215">
    <property type="component" value="Chromosome 2"/>
</dbReference>
<gene>
    <name evidence="1" type="ORF">LOK49_LG04G03423</name>
</gene>
<keyword evidence="2" id="KW-1185">Reference proteome</keyword>
<dbReference type="EMBL" id="CM045759">
    <property type="protein sequence ID" value="KAI8017974.1"/>
    <property type="molecule type" value="Genomic_DNA"/>
</dbReference>